<dbReference type="Proteomes" id="UP001286456">
    <property type="component" value="Unassembled WGS sequence"/>
</dbReference>
<dbReference type="PROSITE" id="PS00463">
    <property type="entry name" value="ZN2_CY6_FUNGAL_1"/>
    <property type="match status" value="1"/>
</dbReference>
<feature type="region of interest" description="Disordered" evidence="4">
    <location>
        <begin position="145"/>
        <end position="180"/>
    </location>
</feature>
<dbReference type="GO" id="GO:0006351">
    <property type="term" value="P:DNA-templated transcription"/>
    <property type="evidence" value="ECO:0007669"/>
    <property type="project" value="InterPro"/>
</dbReference>
<dbReference type="Pfam" id="PF04082">
    <property type="entry name" value="Fungal_trans"/>
    <property type="match status" value="1"/>
</dbReference>
<dbReference type="Pfam" id="PF00172">
    <property type="entry name" value="Zn_clus"/>
    <property type="match status" value="1"/>
</dbReference>
<dbReference type="InterPro" id="IPR001138">
    <property type="entry name" value="Zn2Cys6_DnaBD"/>
</dbReference>
<feature type="region of interest" description="Disordered" evidence="4">
    <location>
        <begin position="224"/>
        <end position="250"/>
    </location>
</feature>
<keyword evidence="3" id="KW-0539">Nucleus</keyword>
<sequence>MSLSPPPAAASSSSGSGSSSVQSLQSNENDPPMSTSSAPASKLSQTSKSRVPSCILCHNRKVRCDKASPCSTCKQGGVACVYPSSDRPPAWVRRMWKSRPQSGKDTPPAPRTPGPSARKLQERVKELESLVNDLRSQLEVRHSPLASAETVTSATNTVTGKDTRITTPTTSASHERLSDSNLEDANQQFGRLIIDGTSQSRYVSSGFWSRVNDELDDLKKETGALADAESDVSSDHPSPENDSEQTPSDRHAFLFGHNIGSPGPAIEDLRPLPSQIPFLLTIYSSNVNTILQVVHMPTVVKLVNDIRNDDSGVTHANEALLFAIYYAAIISMEDGDVKKDFGFSKADLSLRFRAGFEYALAKADFLNVPDLVLVQAFVIFLLLVRLRESPRFVWMMTGLAIRMAQALGLHRDGAKLKYLTPYEIEIRRRVWWTLCVLDVRSSEDQGVDLTISHGMFDTNLPLNINDSDISPETEAQPTERSGETDMQLSLYTFQVCVITRRMMAPRPNNTVPSLAELDVLLNELYDTVNNSGFQGVAGITNPKYWVGVTVVRLVIAKMTLLLHLPALLSSSAQDGIGDTRTKLFHAALEVAEYNHALNSDRSYRHWSWVFQTYTHWYAIVFLLLEINRRQWSPTVERAWVALHSEWLIPNQSSMDKGLRISVPLRKLIAKARRHRGAEVQRLRSDPHAAQLLEIEDNMVPPPAHGGPLADQAARIHFLERWRELIATPTVDIIHQGNMDAGPIEGIIPTDLPPVDHQSPYQRLMSSLNAQQKLPRGQSFLGSDIQFTSGMQDSLSGPPMGSGFTHLLWADADPSIDVFGDVQMDDSVINMDMDNVMDWLDWLGPAAGVDKGRVQLDGTWVAL</sequence>
<evidence type="ECO:0000256" key="4">
    <source>
        <dbReference type="SAM" id="MobiDB-lite"/>
    </source>
</evidence>
<reference evidence="6" key="1">
    <citation type="journal article" date="2023" name="Mol. Phylogenet. Evol.">
        <title>Genome-scale phylogeny and comparative genomics of the fungal order Sordariales.</title>
        <authorList>
            <person name="Hensen N."/>
            <person name="Bonometti L."/>
            <person name="Westerberg I."/>
            <person name="Brannstrom I.O."/>
            <person name="Guillou S."/>
            <person name="Cros-Aarteil S."/>
            <person name="Calhoun S."/>
            <person name="Haridas S."/>
            <person name="Kuo A."/>
            <person name="Mondo S."/>
            <person name="Pangilinan J."/>
            <person name="Riley R."/>
            <person name="LaButti K."/>
            <person name="Andreopoulos B."/>
            <person name="Lipzen A."/>
            <person name="Chen C."/>
            <person name="Yan M."/>
            <person name="Daum C."/>
            <person name="Ng V."/>
            <person name="Clum A."/>
            <person name="Steindorff A."/>
            <person name="Ohm R.A."/>
            <person name="Martin F."/>
            <person name="Silar P."/>
            <person name="Natvig D.O."/>
            <person name="Lalanne C."/>
            <person name="Gautier V."/>
            <person name="Ament-Velasquez S.L."/>
            <person name="Kruys A."/>
            <person name="Hutchinson M.I."/>
            <person name="Powell A.J."/>
            <person name="Barry K."/>
            <person name="Miller A.N."/>
            <person name="Grigoriev I.V."/>
            <person name="Debuchy R."/>
            <person name="Gladieux P."/>
            <person name="Hiltunen Thoren M."/>
            <person name="Johannesson H."/>
        </authorList>
    </citation>
    <scope>NUCLEOTIDE SEQUENCE</scope>
    <source>
        <strain evidence="6">SMH4131-1</strain>
    </source>
</reference>
<dbReference type="EMBL" id="JAUEPO010000003">
    <property type="protein sequence ID" value="KAK3328135.1"/>
    <property type="molecule type" value="Genomic_DNA"/>
</dbReference>
<name>A0AAE0IN81_9PEZI</name>
<feature type="domain" description="Zn(2)-C6 fungal-type" evidence="5">
    <location>
        <begin position="53"/>
        <end position="82"/>
    </location>
</feature>
<evidence type="ECO:0000256" key="1">
    <source>
        <dbReference type="ARBA" id="ARBA00004123"/>
    </source>
</evidence>
<accession>A0AAE0IN81</accession>
<dbReference type="SMART" id="SM00906">
    <property type="entry name" value="Fungal_trans"/>
    <property type="match status" value="1"/>
</dbReference>
<dbReference type="PANTHER" id="PTHR31001">
    <property type="entry name" value="UNCHARACTERIZED TRANSCRIPTIONAL REGULATORY PROTEIN"/>
    <property type="match status" value="1"/>
</dbReference>
<dbReference type="PROSITE" id="PS50048">
    <property type="entry name" value="ZN2_CY6_FUNGAL_2"/>
    <property type="match status" value="1"/>
</dbReference>
<protein>
    <submittedName>
        <fullName evidence="6">Fungal-specific transcription factor domain-containing protein</fullName>
    </submittedName>
</protein>
<feature type="compositionally biased region" description="Polar residues" evidence="4">
    <location>
        <begin position="27"/>
        <end position="50"/>
    </location>
</feature>
<dbReference type="Gene3D" id="4.10.240.10">
    <property type="entry name" value="Zn(2)-C6 fungal-type DNA-binding domain"/>
    <property type="match status" value="1"/>
</dbReference>
<keyword evidence="2" id="KW-0479">Metal-binding</keyword>
<dbReference type="CDD" id="cd00067">
    <property type="entry name" value="GAL4"/>
    <property type="match status" value="1"/>
</dbReference>
<dbReference type="CDD" id="cd12148">
    <property type="entry name" value="fungal_TF_MHR"/>
    <property type="match status" value="1"/>
</dbReference>
<evidence type="ECO:0000313" key="7">
    <source>
        <dbReference type="Proteomes" id="UP001286456"/>
    </source>
</evidence>
<comment type="caution">
    <text evidence="6">The sequence shown here is derived from an EMBL/GenBank/DDBJ whole genome shotgun (WGS) entry which is preliminary data.</text>
</comment>
<feature type="compositionally biased region" description="Polar residues" evidence="4">
    <location>
        <begin position="149"/>
        <end position="172"/>
    </location>
</feature>
<dbReference type="InterPro" id="IPR036864">
    <property type="entry name" value="Zn2-C6_fun-type_DNA-bd_sf"/>
</dbReference>
<dbReference type="PANTHER" id="PTHR31001:SF50">
    <property type="entry name" value="ZN(II)2CYS6 TRANSCRIPTION FACTOR (EUROFUNG)"/>
    <property type="match status" value="1"/>
</dbReference>
<evidence type="ECO:0000256" key="2">
    <source>
        <dbReference type="ARBA" id="ARBA00022723"/>
    </source>
</evidence>
<evidence type="ECO:0000313" key="6">
    <source>
        <dbReference type="EMBL" id="KAK3328135.1"/>
    </source>
</evidence>
<dbReference type="GO" id="GO:0008270">
    <property type="term" value="F:zinc ion binding"/>
    <property type="evidence" value="ECO:0007669"/>
    <property type="project" value="InterPro"/>
</dbReference>
<feature type="compositionally biased region" description="Low complexity" evidence="4">
    <location>
        <begin position="9"/>
        <end position="26"/>
    </location>
</feature>
<comment type="subcellular location">
    <subcellularLocation>
        <location evidence="1">Nucleus</location>
    </subcellularLocation>
</comment>
<dbReference type="SMART" id="SM00066">
    <property type="entry name" value="GAL4"/>
    <property type="match status" value="1"/>
</dbReference>
<dbReference type="GO" id="GO:0003677">
    <property type="term" value="F:DNA binding"/>
    <property type="evidence" value="ECO:0007669"/>
    <property type="project" value="InterPro"/>
</dbReference>
<keyword evidence="7" id="KW-1185">Reference proteome</keyword>
<dbReference type="GO" id="GO:0000981">
    <property type="term" value="F:DNA-binding transcription factor activity, RNA polymerase II-specific"/>
    <property type="evidence" value="ECO:0007669"/>
    <property type="project" value="InterPro"/>
</dbReference>
<gene>
    <name evidence="6" type="ORF">B0T19DRAFT_183627</name>
</gene>
<proteinExistence type="predicted"/>
<evidence type="ECO:0000259" key="5">
    <source>
        <dbReference type="PROSITE" id="PS50048"/>
    </source>
</evidence>
<feature type="region of interest" description="Disordered" evidence="4">
    <location>
        <begin position="1"/>
        <end position="50"/>
    </location>
</feature>
<evidence type="ECO:0000256" key="3">
    <source>
        <dbReference type="ARBA" id="ARBA00023242"/>
    </source>
</evidence>
<feature type="region of interest" description="Disordered" evidence="4">
    <location>
        <begin position="98"/>
        <end position="119"/>
    </location>
</feature>
<dbReference type="InterPro" id="IPR007219">
    <property type="entry name" value="XnlR_reg_dom"/>
</dbReference>
<dbReference type="AlphaFoldDB" id="A0AAE0IN81"/>
<reference evidence="6" key="2">
    <citation type="submission" date="2023-06" db="EMBL/GenBank/DDBJ databases">
        <authorList>
            <consortium name="Lawrence Berkeley National Laboratory"/>
            <person name="Haridas S."/>
            <person name="Hensen N."/>
            <person name="Bonometti L."/>
            <person name="Westerberg I."/>
            <person name="Brannstrom I.O."/>
            <person name="Guillou S."/>
            <person name="Cros-Aarteil S."/>
            <person name="Calhoun S."/>
            <person name="Kuo A."/>
            <person name="Mondo S."/>
            <person name="Pangilinan J."/>
            <person name="Riley R."/>
            <person name="Labutti K."/>
            <person name="Andreopoulos B."/>
            <person name="Lipzen A."/>
            <person name="Chen C."/>
            <person name="Yanf M."/>
            <person name="Daum C."/>
            <person name="Ng V."/>
            <person name="Clum A."/>
            <person name="Steindorff A."/>
            <person name="Ohm R."/>
            <person name="Martin F."/>
            <person name="Silar P."/>
            <person name="Natvig D."/>
            <person name="Lalanne C."/>
            <person name="Gautier V."/>
            <person name="Ament-Velasquez S.L."/>
            <person name="Kruys A."/>
            <person name="Hutchinson M.I."/>
            <person name="Powell A.J."/>
            <person name="Barry K."/>
            <person name="Miller A.N."/>
            <person name="Grigoriev I.V."/>
            <person name="Debuchy R."/>
            <person name="Gladieux P."/>
            <person name="Thoren M.H."/>
            <person name="Johannesson H."/>
        </authorList>
    </citation>
    <scope>NUCLEOTIDE SEQUENCE</scope>
    <source>
        <strain evidence="6">SMH4131-1</strain>
    </source>
</reference>
<dbReference type="InterPro" id="IPR050613">
    <property type="entry name" value="Sec_Metabolite_Reg"/>
</dbReference>
<dbReference type="SUPFAM" id="SSF57701">
    <property type="entry name" value="Zn2/Cys6 DNA-binding domain"/>
    <property type="match status" value="1"/>
</dbReference>
<dbReference type="GO" id="GO:0005634">
    <property type="term" value="C:nucleus"/>
    <property type="evidence" value="ECO:0007669"/>
    <property type="project" value="UniProtKB-SubCell"/>
</dbReference>
<organism evidence="6 7">
    <name type="scientific">Cercophora scortea</name>
    <dbReference type="NCBI Taxonomy" id="314031"/>
    <lineage>
        <taxon>Eukaryota</taxon>
        <taxon>Fungi</taxon>
        <taxon>Dikarya</taxon>
        <taxon>Ascomycota</taxon>
        <taxon>Pezizomycotina</taxon>
        <taxon>Sordariomycetes</taxon>
        <taxon>Sordariomycetidae</taxon>
        <taxon>Sordariales</taxon>
        <taxon>Lasiosphaeriaceae</taxon>
        <taxon>Cercophora</taxon>
    </lineage>
</organism>